<keyword evidence="3" id="KW-0285">Flavoprotein</keyword>
<dbReference type="PROSITE" id="PS00624">
    <property type="entry name" value="GMC_OXRED_2"/>
    <property type="match status" value="1"/>
</dbReference>
<accession>A0A1B6KJ14</accession>
<reference evidence="7" key="1">
    <citation type="submission" date="2015-11" db="EMBL/GenBank/DDBJ databases">
        <title>De novo transcriptome assembly of four potential Pierce s Disease insect vectors from Arizona vineyards.</title>
        <authorList>
            <person name="Tassone E.E."/>
        </authorList>
    </citation>
    <scope>NUCLEOTIDE SEQUENCE</scope>
</reference>
<feature type="domain" description="Glucose-methanol-choline oxidoreductase N-terminal" evidence="5">
    <location>
        <begin position="171"/>
        <end position="194"/>
    </location>
</feature>
<dbReference type="GO" id="GO:0050660">
    <property type="term" value="F:flavin adenine dinucleotide binding"/>
    <property type="evidence" value="ECO:0007669"/>
    <property type="project" value="InterPro"/>
</dbReference>
<feature type="binding site" evidence="2">
    <location>
        <position position="621"/>
    </location>
    <ligand>
        <name>FAD</name>
        <dbReference type="ChEBI" id="CHEBI:57692"/>
    </ligand>
</feature>
<keyword evidence="2 3" id="KW-0274">FAD</keyword>
<feature type="binding site" evidence="2">
    <location>
        <position position="177"/>
    </location>
    <ligand>
        <name>FAD</name>
        <dbReference type="ChEBI" id="CHEBI:57692"/>
    </ligand>
</feature>
<dbReference type="Gene3D" id="3.30.560.10">
    <property type="entry name" value="Glucose Oxidase, domain 3"/>
    <property type="match status" value="1"/>
</dbReference>
<feature type="signal peptide" evidence="4">
    <location>
        <begin position="1"/>
        <end position="17"/>
    </location>
</feature>
<comment type="similarity">
    <text evidence="1 3">Belongs to the GMC oxidoreductase family.</text>
</comment>
<feature type="domain" description="Glucose-methanol-choline oxidoreductase N-terminal" evidence="6">
    <location>
        <begin position="355"/>
        <end position="369"/>
    </location>
</feature>
<protein>
    <recommendedName>
        <fullName evidence="5 6">Glucose-methanol-choline oxidoreductase N-terminal domain-containing protein</fullName>
    </recommendedName>
</protein>
<keyword evidence="4" id="KW-0732">Signal</keyword>
<evidence type="ECO:0000259" key="5">
    <source>
        <dbReference type="PROSITE" id="PS00623"/>
    </source>
</evidence>
<comment type="cofactor">
    <cofactor evidence="2">
        <name>FAD</name>
        <dbReference type="ChEBI" id="CHEBI:57692"/>
    </cofactor>
</comment>
<dbReference type="InterPro" id="IPR000172">
    <property type="entry name" value="GMC_OxRdtase_N"/>
</dbReference>
<evidence type="ECO:0000256" key="3">
    <source>
        <dbReference type="RuleBase" id="RU003968"/>
    </source>
</evidence>
<organism evidence="7">
    <name type="scientific">Graphocephala atropunctata</name>
    <dbReference type="NCBI Taxonomy" id="36148"/>
    <lineage>
        <taxon>Eukaryota</taxon>
        <taxon>Metazoa</taxon>
        <taxon>Ecdysozoa</taxon>
        <taxon>Arthropoda</taxon>
        <taxon>Hexapoda</taxon>
        <taxon>Insecta</taxon>
        <taxon>Pterygota</taxon>
        <taxon>Neoptera</taxon>
        <taxon>Paraneoptera</taxon>
        <taxon>Hemiptera</taxon>
        <taxon>Auchenorrhyncha</taxon>
        <taxon>Membracoidea</taxon>
        <taxon>Cicadellidae</taxon>
        <taxon>Cicadellinae</taxon>
        <taxon>Cicadellini</taxon>
        <taxon>Graphocephala</taxon>
    </lineage>
</organism>
<evidence type="ECO:0000256" key="2">
    <source>
        <dbReference type="PIRSR" id="PIRSR000137-2"/>
    </source>
</evidence>
<dbReference type="Pfam" id="PF00732">
    <property type="entry name" value="GMC_oxred_N"/>
    <property type="match status" value="1"/>
</dbReference>
<dbReference type="SUPFAM" id="SSF54373">
    <property type="entry name" value="FAD-linked reductases, C-terminal domain"/>
    <property type="match status" value="1"/>
</dbReference>
<dbReference type="EMBL" id="GEBQ01028813">
    <property type="protein sequence ID" value="JAT11164.1"/>
    <property type="molecule type" value="Transcribed_RNA"/>
</dbReference>
<dbReference type="GO" id="GO:0016614">
    <property type="term" value="F:oxidoreductase activity, acting on CH-OH group of donors"/>
    <property type="evidence" value="ECO:0007669"/>
    <property type="project" value="InterPro"/>
</dbReference>
<dbReference type="InterPro" id="IPR036188">
    <property type="entry name" value="FAD/NAD-bd_sf"/>
</dbReference>
<dbReference type="Pfam" id="PF05199">
    <property type="entry name" value="GMC_oxred_C"/>
    <property type="match status" value="1"/>
</dbReference>
<evidence type="ECO:0000313" key="7">
    <source>
        <dbReference type="EMBL" id="JAT11164.1"/>
    </source>
</evidence>
<sequence length="654" mass="72993">MLMEVWTFLVTVFVTLCHENVFARGWDSKGECRSTGTNRLSCLLDLTCSAHYNDTAAQTIQSVYTTLASADCELANPCYYPPQYDPWEGEEFDFVVVGAGSAGCVVANRLTEISGWTVLVLERGGNPTKTTEVPAYNTFQIGSEVDWKYQTEPSDKYCLGMVGKTCNWVRGKVLGGTSSINYMLYVRGNKKDYDKWALEGLRDWSYKKVLPYFKKSEDMRAPEVLANQDSTNYHNTGGYLKVDTFYNGEFQPLTNAMCKGFNKLGYHTNIDVNGGNQSGCAILHGTLVEGRRCSNAKAFLTPIVHRDNLYVSKHCLATKILFDENDNTARGVEFIDRKGNTVRVRARKEVVVCAGAINSPQLLMLSGIGPREHLQEFGIRVISDLPVGENLEDHSVSFMHFYTTNFTRQTESSAESMTDFLLKKNKRLSGIGLASTEAFININSKYPNVQLSFAHTNINDPGLRTLLEKFNFNEEIISKYLEVNAESSVMVATVSLQRPHSSGSVKLKSTDPKVYPRLIAGYFSNTSDFDIYLRSIEFLYSLEETEGFQSFGAKIHEVEVPECSAYTLASDEFKICCLRYLTASSYHFTGTCRMGPPDSSNRVLDSYLRVLNVNSLRVIDGASIPHAITGNPNAAITMLAEKGADYIKTTWLSK</sequence>
<evidence type="ECO:0000256" key="4">
    <source>
        <dbReference type="SAM" id="SignalP"/>
    </source>
</evidence>
<dbReference type="InterPro" id="IPR007867">
    <property type="entry name" value="GMC_OxRtase_C"/>
</dbReference>
<dbReference type="SUPFAM" id="SSF51905">
    <property type="entry name" value="FAD/NAD(P)-binding domain"/>
    <property type="match status" value="1"/>
</dbReference>
<dbReference type="Gene3D" id="3.50.50.60">
    <property type="entry name" value="FAD/NAD(P)-binding domain"/>
    <property type="match status" value="1"/>
</dbReference>
<gene>
    <name evidence="7" type="ORF">g.12707</name>
</gene>
<evidence type="ECO:0000256" key="1">
    <source>
        <dbReference type="ARBA" id="ARBA00010790"/>
    </source>
</evidence>
<evidence type="ECO:0000259" key="6">
    <source>
        <dbReference type="PROSITE" id="PS00624"/>
    </source>
</evidence>
<dbReference type="PANTHER" id="PTHR11552">
    <property type="entry name" value="GLUCOSE-METHANOL-CHOLINE GMC OXIDOREDUCTASE"/>
    <property type="match status" value="1"/>
</dbReference>
<dbReference type="PIRSF" id="PIRSF000137">
    <property type="entry name" value="Alcohol_oxidase"/>
    <property type="match status" value="1"/>
</dbReference>
<dbReference type="AlphaFoldDB" id="A0A1B6KJ14"/>
<dbReference type="PANTHER" id="PTHR11552:SF217">
    <property type="entry name" value="GLUCOSE DEHYDROGENASE [FAD, QUINONE]"/>
    <property type="match status" value="1"/>
</dbReference>
<dbReference type="PROSITE" id="PS00623">
    <property type="entry name" value="GMC_OXRED_1"/>
    <property type="match status" value="1"/>
</dbReference>
<feature type="binding site" evidence="2">
    <location>
        <position position="173"/>
    </location>
    <ligand>
        <name>FAD</name>
        <dbReference type="ChEBI" id="CHEBI:57692"/>
    </ligand>
</feature>
<feature type="chain" id="PRO_5008586598" description="Glucose-methanol-choline oxidoreductase N-terminal domain-containing protein" evidence="4">
    <location>
        <begin position="18"/>
        <end position="654"/>
    </location>
</feature>
<dbReference type="InterPro" id="IPR012132">
    <property type="entry name" value="GMC_OxRdtase"/>
</dbReference>
<name>A0A1B6KJ14_9HEMI</name>
<proteinExistence type="inferred from homology"/>